<dbReference type="GO" id="GO:0016998">
    <property type="term" value="P:cell wall macromolecule catabolic process"/>
    <property type="evidence" value="ECO:0007669"/>
    <property type="project" value="InterPro"/>
</dbReference>
<evidence type="ECO:0000313" key="11">
    <source>
        <dbReference type="Proteomes" id="UP000027100"/>
    </source>
</evidence>
<dbReference type="GO" id="GO:0003796">
    <property type="term" value="F:lysozyme activity"/>
    <property type="evidence" value="ECO:0007669"/>
    <property type="project" value="UniProtKB-EC"/>
</dbReference>
<gene>
    <name evidence="10" type="ORF">HPO_08139</name>
</gene>
<evidence type="ECO:0000256" key="4">
    <source>
        <dbReference type="ARBA" id="ARBA00022801"/>
    </source>
</evidence>
<feature type="compositionally biased region" description="Low complexity" evidence="8">
    <location>
        <begin position="290"/>
        <end position="300"/>
    </location>
</feature>
<dbReference type="GO" id="GO:0009253">
    <property type="term" value="P:peptidoglycan catabolic process"/>
    <property type="evidence" value="ECO:0007669"/>
    <property type="project" value="InterPro"/>
</dbReference>
<comment type="similarity">
    <text evidence="7">Belongs to the glycosyl hydrolase 24 family.</text>
</comment>
<evidence type="ECO:0000256" key="1">
    <source>
        <dbReference type="ARBA" id="ARBA00000632"/>
    </source>
</evidence>
<dbReference type="eggNOG" id="COG3772">
    <property type="taxonomic scope" value="Bacteria"/>
</dbReference>
<dbReference type="Pfam" id="PF00959">
    <property type="entry name" value="Phage_lysozyme"/>
    <property type="match status" value="1"/>
</dbReference>
<evidence type="ECO:0000256" key="2">
    <source>
        <dbReference type="ARBA" id="ARBA00022529"/>
    </source>
</evidence>
<dbReference type="InterPro" id="IPR023347">
    <property type="entry name" value="Lysozyme_dom_sf"/>
</dbReference>
<dbReference type="STRING" id="1280954.HPO_08139"/>
<evidence type="ECO:0000256" key="8">
    <source>
        <dbReference type="SAM" id="MobiDB-lite"/>
    </source>
</evidence>
<dbReference type="OrthoDB" id="5327667at2"/>
<evidence type="ECO:0000256" key="9">
    <source>
        <dbReference type="SAM" id="Phobius"/>
    </source>
</evidence>
<reference evidence="10 11" key="1">
    <citation type="journal article" date="2014" name="Antonie Van Leeuwenhoek">
        <title>Hyphomonas beringensis sp. nov. and Hyphomonas chukchiensis sp. nov., isolated from surface seawater of the Bering Sea and Chukchi Sea.</title>
        <authorList>
            <person name="Li C."/>
            <person name="Lai Q."/>
            <person name="Li G."/>
            <person name="Dong C."/>
            <person name="Wang J."/>
            <person name="Liao Y."/>
            <person name="Shao Z."/>
        </authorList>
    </citation>
    <scope>NUCLEOTIDE SEQUENCE [LARGE SCALE GENOMIC DNA]</scope>
    <source>
        <strain evidence="10 11">PS728</strain>
    </source>
</reference>
<dbReference type="CDD" id="cd00737">
    <property type="entry name" value="lyz_endolysin_autolysin"/>
    <property type="match status" value="1"/>
</dbReference>
<organism evidence="10 11">
    <name type="scientific">Hyphomonas polymorpha PS728</name>
    <dbReference type="NCBI Taxonomy" id="1280954"/>
    <lineage>
        <taxon>Bacteria</taxon>
        <taxon>Pseudomonadati</taxon>
        <taxon>Pseudomonadota</taxon>
        <taxon>Alphaproteobacteria</taxon>
        <taxon>Hyphomonadales</taxon>
        <taxon>Hyphomonadaceae</taxon>
        <taxon>Hyphomonas</taxon>
    </lineage>
</organism>
<keyword evidence="5" id="KW-1035">Host cytoplasm</keyword>
<dbReference type="InterPro" id="IPR034690">
    <property type="entry name" value="Endolysin_T4_type"/>
</dbReference>
<feature type="region of interest" description="Disordered" evidence="8">
    <location>
        <begin position="187"/>
        <end position="242"/>
    </location>
</feature>
<evidence type="ECO:0000256" key="7">
    <source>
        <dbReference type="RuleBase" id="RU003788"/>
    </source>
</evidence>
<dbReference type="Proteomes" id="UP000027100">
    <property type="component" value="Unassembled WGS sequence"/>
</dbReference>
<proteinExistence type="inferred from homology"/>
<dbReference type="PANTHER" id="PTHR38107">
    <property type="match status" value="1"/>
</dbReference>
<sequence>MGGPLRTSARGLDLIKGFEGFRPRASRLPDGRWIVGYGHTRTARPGLAVSPRDAELVLVHSDLPPIEQLIQDEVLAPLTQNEFDALVSFAWNIGPGAFQSSGVLSNLNEGDRLAAASDMWLWRRGRVSGEVKIIDALVRRRAAEISLFLTHPSGPAAVPGALIRPIPEDGGQPFPQPPERAVIIEARAEDERPAVRARGGDSGPQAAARAVSERIARILGESPPPPPSRPTRTLEPGEEGPSVEDITRAIADLAGPAEDEPLPQPPGVVKGPPDGIERRRAARPAPAAPVPEATVSAAPETPQPPVAEAPLPPAEGVIVDDLAPVEIDQNGIQRALEENGGGQRLTGAEALGRWVPYALLSGLGLVSLVLGVRELVDVAAEPALYEGETWLGPLLSLGGGFLFVVATYYLYRAMTQDD</sequence>
<keyword evidence="2 7" id="KW-0929">Antimicrobial</keyword>
<keyword evidence="3 7" id="KW-0081">Bacteriolytic enzyme</keyword>
<dbReference type="InterPro" id="IPR002196">
    <property type="entry name" value="Glyco_hydro_24"/>
</dbReference>
<dbReference type="EC" id="3.2.1.17" evidence="7"/>
<evidence type="ECO:0000256" key="5">
    <source>
        <dbReference type="ARBA" id="ARBA00023200"/>
    </source>
</evidence>
<keyword evidence="9" id="KW-1133">Transmembrane helix</keyword>
<dbReference type="GO" id="GO:0042742">
    <property type="term" value="P:defense response to bacterium"/>
    <property type="evidence" value="ECO:0007669"/>
    <property type="project" value="UniProtKB-KW"/>
</dbReference>
<protein>
    <recommendedName>
        <fullName evidence="7">Lysozyme</fullName>
        <ecNumber evidence="7">3.2.1.17</ecNumber>
    </recommendedName>
</protein>
<keyword evidence="11" id="KW-1185">Reference proteome</keyword>
<feature type="compositionally biased region" description="Pro residues" evidence="8">
    <location>
        <begin position="301"/>
        <end position="312"/>
    </location>
</feature>
<dbReference type="InterPro" id="IPR051018">
    <property type="entry name" value="Bacteriophage_GH24"/>
</dbReference>
<dbReference type="GO" id="GO:0031640">
    <property type="term" value="P:killing of cells of another organism"/>
    <property type="evidence" value="ECO:0007669"/>
    <property type="project" value="UniProtKB-KW"/>
</dbReference>
<name>A0A062VL74_9PROT</name>
<accession>A0A062VL74</accession>
<comment type="catalytic activity">
    <reaction evidence="1 7">
        <text>Hydrolysis of (1-&gt;4)-beta-linkages between N-acetylmuramic acid and N-acetyl-D-glucosamine residues in a peptidoglycan and between N-acetyl-D-glucosamine residues in chitodextrins.</text>
        <dbReference type="EC" id="3.2.1.17"/>
    </reaction>
</comment>
<evidence type="ECO:0000256" key="6">
    <source>
        <dbReference type="ARBA" id="ARBA00023295"/>
    </source>
</evidence>
<feature type="region of interest" description="Disordered" evidence="8">
    <location>
        <begin position="256"/>
        <end position="312"/>
    </location>
</feature>
<feature type="transmembrane region" description="Helical" evidence="9">
    <location>
        <begin position="354"/>
        <end position="370"/>
    </location>
</feature>
<dbReference type="SUPFAM" id="SSF53955">
    <property type="entry name" value="Lysozyme-like"/>
    <property type="match status" value="1"/>
</dbReference>
<keyword evidence="9" id="KW-0812">Transmembrane</keyword>
<keyword evidence="9" id="KW-0472">Membrane</keyword>
<dbReference type="Gene3D" id="1.10.530.40">
    <property type="match status" value="1"/>
</dbReference>
<dbReference type="EMBL" id="ARYM01000008">
    <property type="protein sequence ID" value="KCZ98854.1"/>
    <property type="molecule type" value="Genomic_DNA"/>
</dbReference>
<dbReference type="RefSeq" id="WP_051612441.1">
    <property type="nucleotide sequence ID" value="NZ_ARYM01000008.1"/>
</dbReference>
<evidence type="ECO:0000313" key="10">
    <source>
        <dbReference type="EMBL" id="KCZ98854.1"/>
    </source>
</evidence>
<dbReference type="PATRIC" id="fig|1280954.3.peg.1651"/>
<evidence type="ECO:0000256" key="3">
    <source>
        <dbReference type="ARBA" id="ARBA00022638"/>
    </source>
</evidence>
<keyword evidence="4 7" id="KW-0378">Hydrolase</keyword>
<feature type="transmembrane region" description="Helical" evidence="9">
    <location>
        <begin position="390"/>
        <end position="411"/>
    </location>
</feature>
<dbReference type="InterPro" id="IPR023346">
    <property type="entry name" value="Lysozyme-like_dom_sf"/>
</dbReference>
<comment type="caution">
    <text evidence="10">The sequence shown here is derived from an EMBL/GenBank/DDBJ whole genome shotgun (WGS) entry which is preliminary data.</text>
</comment>
<dbReference type="HAMAP" id="MF_04110">
    <property type="entry name" value="ENDOLYSIN_T4"/>
    <property type="match status" value="1"/>
</dbReference>
<dbReference type="PANTHER" id="PTHR38107:SF3">
    <property type="entry name" value="LYSOZYME RRRD-RELATED"/>
    <property type="match status" value="1"/>
</dbReference>
<keyword evidence="6 7" id="KW-0326">Glycosidase</keyword>
<dbReference type="InterPro" id="IPR033907">
    <property type="entry name" value="Endolysin_autolysin"/>
</dbReference>
<dbReference type="AlphaFoldDB" id="A0A062VL74"/>